<evidence type="ECO:0000313" key="1">
    <source>
        <dbReference type="EMBL" id="MBF4274392.1"/>
    </source>
</evidence>
<feature type="non-terminal residue" evidence="1">
    <location>
        <position position="375"/>
    </location>
</feature>
<dbReference type="Proteomes" id="UP000722957">
    <property type="component" value="Unassembled WGS sequence"/>
</dbReference>
<protein>
    <submittedName>
        <fullName evidence="1">MARTX multifunctional-autoprocessing repeats-in-toxin holotoxin RtxA</fullName>
    </submittedName>
</protein>
<evidence type="ECO:0000313" key="2">
    <source>
        <dbReference type="Proteomes" id="UP000722957"/>
    </source>
</evidence>
<sequence length="375" mass="41299">ANLKESKHLYLDGNGDFVTKGKGNLANIDQLGGSDAVLEKVKAAVSHEYGQVVADTIFAGLSANDLAKDGKGIDIAGLNKVHQAIEQHMSPVSATMYIWKPSDHSTLGHAALQIGQGRTQLEGQAAADFNKQNYVSWWPLGSKSSNIRNIFNVATEDQPDLKLRWSDFSQPAHQNDTLEHDMASEENDRFGLNDGETKLKRFIEKLNAAKGIDASYKDVSEGYASVLLGKPDILEMTGIPAHVFQPFVEQWNDTSYDMMDVANRFAEELQKQAKASGDPALVEKRIDNVVRQFAERALEEIEAFKASQADEGRVFRINLEGLNTAAMQAEWHRLSNDPDARYQLLTKNCSSTVAKVLKAGGADKLIGHTWLPKFG</sequence>
<proteinExistence type="predicted"/>
<organism evidence="1 2">
    <name type="scientific">Vibrio anguillarum</name>
    <name type="common">Listonella anguillarum</name>
    <dbReference type="NCBI Taxonomy" id="55601"/>
    <lineage>
        <taxon>Bacteria</taxon>
        <taxon>Pseudomonadati</taxon>
        <taxon>Pseudomonadota</taxon>
        <taxon>Gammaproteobacteria</taxon>
        <taxon>Vibrionales</taxon>
        <taxon>Vibrionaceae</taxon>
        <taxon>Vibrio</taxon>
    </lineage>
</organism>
<dbReference type="EMBL" id="RDOM01000243">
    <property type="protein sequence ID" value="MBF4274392.1"/>
    <property type="molecule type" value="Genomic_DNA"/>
</dbReference>
<dbReference type="SUPFAM" id="SSF158842">
    <property type="entry name" value="PMT central region-like"/>
    <property type="match status" value="1"/>
</dbReference>
<gene>
    <name evidence="1" type="ORF">EAY07_20760</name>
</gene>
<comment type="caution">
    <text evidence="1">The sequence shown here is derived from an EMBL/GenBank/DDBJ whole genome shotgun (WGS) entry which is preliminary data.</text>
</comment>
<reference evidence="1 2" key="1">
    <citation type="journal article" date="2021" name="PeerJ">
        <title>Analysis of 44 Vibrio anguillarum genomes reveals high genetic diversity.</title>
        <authorList>
            <person name="Hansen M.J."/>
            <person name="Dalsgaard I."/>
        </authorList>
    </citation>
    <scope>NUCLEOTIDE SEQUENCE [LARGE SCALE GENOMIC DNA]</scope>
    <source>
        <strain evidence="1 2">17-16730-2A</strain>
    </source>
</reference>
<accession>A0ABD4KSB7</accession>
<name>A0ABD4KSB7_VIBAN</name>
<dbReference type="AlphaFoldDB" id="A0ABD4KSB7"/>
<feature type="non-terminal residue" evidence="1">
    <location>
        <position position="1"/>
    </location>
</feature>